<feature type="compositionally biased region" description="Basic and acidic residues" evidence="1">
    <location>
        <begin position="24"/>
        <end position="42"/>
    </location>
</feature>
<keyword evidence="3" id="KW-1185">Reference proteome</keyword>
<reference evidence="3" key="1">
    <citation type="journal article" date="2010" name="Science">
        <title>Signatures of adaptation to obligate biotrophy in the Hyaloperonospora arabidopsidis genome.</title>
        <authorList>
            <person name="Baxter L."/>
            <person name="Tripathy S."/>
            <person name="Ishaque N."/>
            <person name="Boot N."/>
            <person name="Cabral A."/>
            <person name="Kemen E."/>
            <person name="Thines M."/>
            <person name="Ah-Fong A."/>
            <person name="Anderson R."/>
            <person name="Badejoko W."/>
            <person name="Bittner-Eddy P."/>
            <person name="Boore J.L."/>
            <person name="Chibucos M.C."/>
            <person name="Coates M."/>
            <person name="Dehal P."/>
            <person name="Delehaunty K."/>
            <person name="Dong S."/>
            <person name="Downton P."/>
            <person name="Dumas B."/>
            <person name="Fabro G."/>
            <person name="Fronick C."/>
            <person name="Fuerstenberg S.I."/>
            <person name="Fulton L."/>
            <person name="Gaulin E."/>
            <person name="Govers F."/>
            <person name="Hughes L."/>
            <person name="Humphray S."/>
            <person name="Jiang R.H."/>
            <person name="Judelson H."/>
            <person name="Kamoun S."/>
            <person name="Kyung K."/>
            <person name="Meijer H."/>
            <person name="Minx P."/>
            <person name="Morris P."/>
            <person name="Nelson J."/>
            <person name="Phuntumart V."/>
            <person name="Qutob D."/>
            <person name="Rehmany A."/>
            <person name="Rougon-Cardoso A."/>
            <person name="Ryden P."/>
            <person name="Torto-Alalibo T."/>
            <person name="Studholme D."/>
            <person name="Wang Y."/>
            <person name="Win J."/>
            <person name="Wood J."/>
            <person name="Clifton S.W."/>
            <person name="Rogers J."/>
            <person name="Van den Ackerveken G."/>
            <person name="Jones J.D."/>
            <person name="McDowell J.M."/>
            <person name="Beynon J."/>
            <person name="Tyler B.M."/>
        </authorList>
    </citation>
    <scope>NUCLEOTIDE SEQUENCE [LARGE SCALE GENOMIC DNA]</scope>
    <source>
        <strain evidence="3">Emoy2</strain>
    </source>
</reference>
<dbReference type="AlphaFoldDB" id="M4BTS0"/>
<proteinExistence type="predicted"/>
<dbReference type="InParanoid" id="M4BTS0"/>
<dbReference type="HOGENOM" id="CLU_2228345_0_0_1"/>
<sequence length="106" mass="11688">MAHVITVMSEVQGRGMDSVRGAKGPHERGASKMRKCDEDKAKTRIPKIGRPRGVQGSIEPEATKGPPGASRKETACWVSRGLRFLTRIDRRPTTRPSKGVLEMEFS</sequence>
<dbReference type="EMBL" id="JH597866">
    <property type="status" value="NOT_ANNOTATED_CDS"/>
    <property type="molecule type" value="Genomic_DNA"/>
</dbReference>
<organism evidence="2 3">
    <name type="scientific">Hyaloperonospora arabidopsidis (strain Emoy2)</name>
    <name type="common">Downy mildew agent</name>
    <name type="synonym">Peronospora arabidopsidis</name>
    <dbReference type="NCBI Taxonomy" id="559515"/>
    <lineage>
        <taxon>Eukaryota</taxon>
        <taxon>Sar</taxon>
        <taxon>Stramenopiles</taxon>
        <taxon>Oomycota</taxon>
        <taxon>Peronosporomycetes</taxon>
        <taxon>Peronosporales</taxon>
        <taxon>Peronosporaceae</taxon>
        <taxon>Hyaloperonospora</taxon>
    </lineage>
</organism>
<name>M4BTS0_HYAAE</name>
<dbReference type="EnsemblProtists" id="HpaT809856">
    <property type="protein sequence ID" value="HpaP809856"/>
    <property type="gene ID" value="HpaG809856"/>
</dbReference>
<evidence type="ECO:0000256" key="1">
    <source>
        <dbReference type="SAM" id="MobiDB-lite"/>
    </source>
</evidence>
<dbReference type="Proteomes" id="UP000011713">
    <property type="component" value="Unassembled WGS sequence"/>
</dbReference>
<dbReference type="VEuPathDB" id="FungiDB:HpaG809856"/>
<evidence type="ECO:0000313" key="3">
    <source>
        <dbReference type="Proteomes" id="UP000011713"/>
    </source>
</evidence>
<protein>
    <submittedName>
        <fullName evidence="2">Uncharacterized protein</fullName>
    </submittedName>
</protein>
<evidence type="ECO:0000313" key="2">
    <source>
        <dbReference type="EnsemblProtists" id="HpaP809856"/>
    </source>
</evidence>
<reference evidence="2" key="2">
    <citation type="submission" date="2015-06" db="UniProtKB">
        <authorList>
            <consortium name="EnsemblProtists"/>
        </authorList>
    </citation>
    <scope>IDENTIFICATION</scope>
    <source>
        <strain evidence="2">Emoy2</strain>
    </source>
</reference>
<feature type="region of interest" description="Disordered" evidence="1">
    <location>
        <begin position="1"/>
        <end position="73"/>
    </location>
</feature>
<accession>M4BTS0</accession>